<keyword evidence="1" id="KW-0472">Membrane</keyword>
<evidence type="ECO:0000313" key="2">
    <source>
        <dbReference type="EMBL" id="PWF46811.1"/>
    </source>
</evidence>
<comment type="caution">
    <text evidence="2">The sequence shown here is derived from an EMBL/GenBank/DDBJ whole genome shotgun (WGS) entry which is preliminary data.</text>
</comment>
<evidence type="ECO:0000313" key="3">
    <source>
        <dbReference type="Proteomes" id="UP000241421"/>
    </source>
</evidence>
<organism evidence="2 3">
    <name type="scientific">Massilia glaciei</name>
    <dbReference type="NCBI Taxonomy" id="1524097"/>
    <lineage>
        <taxon>Bacteria</taxon>
        <taxon>Pseudomonadati</taxon>
        <taxon>Pseudomonadota</taxon>
        <taxon>Betaproteobacteria</taxon>
        <taxon>Burkholderiales</taxon>
        <taxon>Oxalobacteraceae</taxon>
        <taxon>Telluria group</taxon>
        <taxon>Massilia</taxon>
    </lineage>
</organism>
<name>A0A2U2HJD6_9BURK</name>
<dbReference type="AlphaFoldDB" id="A0A2U2HJD6"/>
<accession>A0A2U2HJD6</accession>
<feature type="transmembrane region" description="Helical" evidence="1">
    <location>
        <begin position="37"/>
        <end position="56"/>
    </location>
</feature>
<evidence type="ECO:0000256" key="1">
    <source>
        <dbReference type="SAM" id="Phobius"/>
    </source>
</evidence>
<reference evidence="2 3" key="1">
    <citation type="submission" date="2018-04" db="EMBL/GenBank/DDBJ databases">
        <title>Massilia violaceinigra sp. nov., a novel purple-pigmented bacterium isolated from Tianshan glacier, Xinjiang, China.</title>
        <authorList>
            <person name="Wang H."/>
        </authorList>
    </citation>
    <scope>NUCLEOTIDE SEQUENCE [LARGE SCALE GENOMIC DNA]</scope>
    <source>
        <strain evidence="2 3">B448-2</strain>
    </source>
</reference>
<sequence>MKLRRAVISNMVVTMVLVFAASAGAGVLSGLMRLDSIMLGVPLGLALAAGLSAALLKMHRLKARTLAKITRQFSWIALEHGCKVGGHQVDWKTLDDFAVTLRLRGFEPLGWHTPNPLPKGATWVSACFLNALKTTLIEVQRIETLPGATTGAIGGVRLTVFSVIGGTIRTVTTDHKVTPTSYLLRYPTDVFASYPGLPLPRLLDKHEALVKALCGRTDKYPSAGLTVARYVLLQRERLAQTRARVAGMSGFKIAGIIDAFESNPQSKWAPPSDVLPKLPERSFAQLDASPAVKGGPPIVAMPAP</sequence>
<proteinExistence type="predicted"/>
<dbReference type="Proteomes" id="UP000241421">
    <property type="component" value="Unassembled WGS sequence"/>
</dbReference>
<gene>
    <name evidence="2" type="ORF">C7C56_015115</name>
</gene>
<keyword evidence="1" id="KW-1133">Transmembrane helix</keyword>
<protein>
    <submittedName>
        <fullName evidence="2">Uncharacterized protein</fullName>
    </submittedName>
</protein>
<dbReference type="EMBL" id="PXWF02000239">
    <property type="protein sequence ID" value="PWF46811.1"/>
    <property type="molecule type" value="Genomic_DNA"/>
</dbReference>
<feature type="transmembrane region" description="Helical" evidence="1">
    <location>
        <begin position="12"/>
        <end position="31"/>
    </location>
</feature>
<keyword evidence="3" id="KW-1185">Reference proteome</keyword>
<keyword evidence="1" id="KW-0812">Transmembrane</keyword>